<protein>
    <submittedName>
        <fullName evidence="2">Lipid-transfer protein</fullName>
    </submittedName>
</protein>
<dbReference type="AlphaFoldDB" id="A0A5A7R7V0"/>
<reference evidence="3" key="1">
    <citation type="journal article" date="2019" name="Curr. Biol.">
        <title>Genome Sequence of Striga asiatica Provides Insight into the Evolution of Plant Parasitism.</title>
        <authorList>
            <person name="Yoshida S."/>
            <person name="Kim S."/>
            <person name="Wafula E.K."/>
            <person name="Tanskanen J."/>
            <person name="Kim Y.M."/>
            <person name="Honaas L."/>
            <person name="Yang Z."/>
            <person name="Spallek T."/>
            <person name="Conn C.E."/>
            <person name="Ichihashi Y."/>
            <person name="Cheong K."/>
            <person name="Cui S."/>
            <person name="Der J.P."/>
            <person name="Gundlach H."/>
            <person name="Jiao Y."/>
            <person name="Hori C."/>
            <person name="Ishida J.K."/>
            <person name="Kasahara H."/>
            <person name="Kiba T."/>
            <person name="Kim M.S."/>
            <person name="Koo N."/>
            <person name="Laohavisit A."/>
            <person name="Lee Y.H."/>
            <person name="Lumba S."/>
            <person name="McCourt P."/>
            <person name="Mortimer J.C."/>
            <person name="Mutuku J.M."/>
            <person name="Nomura T."/>
            <person name="Sasaki-Sekimoto Y."/>
            <person name="Seto Y."/>
            <person name="Wang Y."/>
            <person name="Wakatake T."/>
            <person name="Sakakibara H."/>
            <person name="Demura T."/>
            <person name="Yamaguchi S."/>
            <person name="Yoneyama K."/>
            <person name="Manabe R.I."/>
            <person name="Nelson D.C."/>
            <person name="Schulman A.H."/>
            <person name="Timko M.P."/>
            <person name="dePamphilis C.W."/>
            <person name="Choi D."/>
            <person name="Shirasu K."/>
        </authorList>
    </citation>
    <scope>NUCLEOTIDE SEQUENCE [LARGE SCALE GENOMIC DNA]</scope>
    <source>
        <strain evidence="3">cv. UVA1</strain>
    </source>
</reference>
<evidence type="ECO:0000313" key="3">
    <source>
        <dbReference type="Proteomes" id="UP000325081"/>
    </source>
</evidence>
<accession>A0A5A7R7V0</accession>
<evidence type="ECO:0000313" key="2">
    <source>
        <dbReference type="EMBL" id="GER53498.1"/>
    </source>
</evidence>
<evidence type="ECO:0000256" key="1">
    <source>
        <dbReference type="SAM" id="MobiDB-lite"/>
    </source>
</evidence>
<organism evidence="2 3">
    <name type="scientific">Striga asiatica</name>
    <name type="common">Asiatic witchweed</name>
    <name type="synonym">Buchnera asiatica</name>
    <dbReference type="NCBI Taxonomy" id="4170"/>
    <lineage>
        <taxon>Eukaryota</taxon>
        <taxon>Viridiplantae</taxon>
        <taxon>Streptophyta</taxon>
        <taxon>Embryophyta</taxon>
        <taxon>Tracheophyta</taxon>
        <taxon>Spermatophyta</taxon>
        <taxon>Magnoliopsida</taxon>
        <taxon>eudicotyledons</taxon>
        <taxon>Gunneridae</taxon>
        <taxon>Pentapetalae</taxon>
        <taxon>asterids</taxon>
        <taxon>lamiids</taxon>
        <taxon>Lamiales</taxon>
        <taxon>Orobanchaceae</taxon>
        <taxon>Buchnereae</taxon>
        <taxon>Striga</taxon>
    </lineage>
</organism>
<sequence>MNTPPSPVGNCCELLSVTGKGCDEHEQCRKEAKLLLEFPRGCKASPTAGVISSDPDVAIRLPTRTTDTDKKQHLSSRHLRKLTDRPSVVAQPLAAAFDGAAVNVLQPLLHLRRKQHHPSISMVNLGTRGDDMVVGHESSGSSCTAMADTVFHRGCGEN</sequence>
<proteinExistence type="predicted"/>
<feature type="region of interest" description="Disordered" evidence="1">
    <location>
        <begin position="61"/>
        <end position="80"/>
    </location>
</feature>
<keyword evidence="3" id="KW-1185">Reference proteome</keyword>
<name>A0A5A7R7V0_STRAF</name>
<dbReference type="EMBL" id="BKCP01010626">
    <property type="protein sequence ID" value="GER53498.1"/>
    <property type="molecule type" value="Genomic_DNA"/>
</dbReference>
<gene>
    <name evidence="2" type="ORF">STAS_31026</name>
</gene>
<dbReference type="Proteomes" id="UP000325081">
    <property type="component" value="Unassembled WGS sequence"/>
</dbReference>
<comment type="caution">
    <text evidence="2">The sequence shown here is derived from an EMBL/GenBank/DDBJ whole genome shotgun (WGS) entry which is preliminary data.</text>
</comment>